<dbReference type="InterPro" id="IPR003593">
    <property type="entry name" value="AAA+_ATPase"/>
</dbReference>
<dbReference type="Pfam" id="PF00005">
    <property type="entry name" value="ABC_tran"/>
    <property type="match status" value="1"/>
</dbReference>
<dbReference type="GO" id="GO:0005524">
    <property type="term" value="F:ATP binding"/>
    <property type="evidence" value="ECO:0007669"/>
    <property type="project" value="UniProtKB-KW"/>
</dbReference>
<evidence type="ECO:0000313" key="6">
    <source>
        <dbReference type="Proteomes" id="UP000063234"/>
    </source>
</evidence>
<feature type="domain" description="ABC transporter" evidence="4">
    <location>
        <begin position="6"/>
        <end position="242"/>
    </location>
</feature>
<dbReference type="PANTHER" id="PTHR43023:SF3">
    <property type="entry name" value="PROTEIN TRIGALACTOSYLDIACYLGLYCEROL 3, CHLOROPLASTIC"/>
    <property type="match status" value="1"/>
</dbReference>
<keyword evidence="3 5" id="KW-0067">ATP-binding</keyword>
<evidence type="ECO:0000256" key="2">
    <source>
        <dbReference type="ARBA" id="ARBA00022741"/>
    </source>
</evidence>
<keyword evidence="1" id="KW-0813">Transport</keyword>
<dbReference type="PANTHER" id="PTHR43023">
    <property type="entry name" value="PROTEIN TRIGALACTOSYLDIACYLGLYCEROL 3, CHLOROPLASTIC"/>
    <property type="match status" value="1"/>
</dbReference>
<protein>
    <submittedName>
        <fullName evidence="5">ABC transport system ATP-binding protein</fullName>
    </submittedName>
</protein>
<evidence type="ECO:0000313" key="5">
    <source>
        <dbReference type="EMBL" id="BAT71387.1"/>
    </source>
</evidence>
<dbReference type="InterPro" id="IPR017871">
    <property type="entry name" value="ABC_transporter-like_CS"/>
</dbReference>
<dbReference type="SMART" id="SM00382">
    <property type="entry name" value="AAA"/>
    <property type="match status" value="1"/>
</dbReference>
<dbReference type="InterPro" id="IPR003439">
    <property type="entry name" value="ABC_transporter-like_ATP-bd"/>
</dbReference>
<dbReference type="STRING" id="1298851.TST_0581"/>
<keyword evidence="2" id="KW-0547">Nucleotide-binding</keyword>
<reference evidence="6" key="1">
    <citation type="journal article" date="2018" name="Science">
        <title>A primordial and reversible TCA cycle in a facultatively chemolithoautotrophic thermophile.</title>
        <authorList>
            <person name="Nunoura T."/>
            <person name="Chikaraishi Y."/>
            <person name="Izaki R."/>
            <person name="Suwa T."/>
            <person name="Sato T."/>
            <person name="Harada T."/>
            <person name="Mori K."/>
            <person name="Kato Y."/>
            <person name="Miyazaki M."/>
            <person name="Shimamura S."/>
            <person name="Yanagawa K."/>
            <person name="Shuto A."/>
            <person name="Ohkouchi N."/>
            <person name="Fujita N."/>
            <person name="Takaki Y."/>
            <person name="Atomi H."/>
            <person name="Takai K."/>
        </authorList>
    </citation>
    <scope>NUCLEOTIDE SEQUENCE [LARGE SCALE GENOMIC DNA]</scope>
    <source>
        <strain evidence="6">DSM 17441 / JCM 13301 / NBRC 103674 / ABI70S6</strain>
    </source>
</reference>
<dbReference type="KEGG" id="ttk:TST_0581"/>
<evidence type="ECO:0000256" key="1">
    <source>
        <dbReference type="ARBA" id="ARBA00022448"/>
    </source>
</evidence>
<dbReference type="Proteomes" id="UP000063234">
    <property type="component" value="Chromosome"/>
</dbReference>
<sequence length="253" mass="27659">MAENLIEVRNLVTSYGRRVIHKGISFDVKKGEIFAIIGGSGAGKSTLLRVLLLLKEPDKGEVIFGGYDISRLSEAQKQQLRNRMGVLFQSDALFSSITVGDNIVYSIVKRKRVPPWIACEMAMVKLQLANLGVDAFSMYPGELSGGMKKKAALARALALDPDVLFLDEPTSGLDPISADEFDRTIRQIVDIMGITVVMITHDLPSLLICDRVAVLAQGELVYCGSPQGLPEVGDPWVRQLVSGERGRRFLIGT</sequence>
<dbReference type="RefSeq" id="WP_068549317.1">
    <property type="nucleotide sequence ID" value="NZ_AP013035.1"/>
</dbReference>
<organism evidence="5 6">
    <name type="scientific">Thermosulfidibacter takaii (strain DSM 17441 / JCM 13301 / NBRC 103674 / ABI70S6)</name>
    <dbReference type="NCBI Taxonomy" id="1298851"/>
    <lineage>
        <taxon>Bacteria</taxon>
        <taxon>Pseudomonadati</taxon>
        <taxon>Thermosulfidibacterota</taxon>
        <taxon>Thermosulfidibacteria</taxon>
        <taxon>Thermosulfidibacterales</taxon>
        <taxon>Thermosulfidibacteraceae</taxon>
    </lineage>
</organism>
<dbReference type="OrthoDB" id="9784332at2"/>
<dbReference type="InterPro" id="IPR027417">
    <property type="entry name" value="P-loop_NTPase"/>
</dbReference>
<dbReference type="GO" id="GO:0016887">
    <property type="term" value="F:ATP hydrolysis activity"/>
    <property type="evidence" value="ECO:0007669"/>
    <property type="project" value="InterPro"/>
</dbReference>
<dbReference type="AlphaFoldDB" id="A0A0S3QSS7"/>
<accession>A0A0S3QSS7</accession>
<name>A0A0S3QSS7_THET7</name>
<dbReference type="SUPFAM" id="SSF52540">
    <property type="entry name" value="P-loop containing nucleoside triphosphate hydrolases"/>
    <property type="match status" value="1"/>
</dbReference>
<keyword evidence="6" id="KW-1185">Reference proteome</keyword>
<dbReference type="PROSITE" id="PS00211">
    <property type="entry name" value="ABC_TRANSPORTER_1"/>
    <property type="match status" value="1"/>
</dbReference>
<evidence type="ECO:0000259" key="4">
    <source>
        <dbReference type="PROSITE" id="PS50893"/>
    </source>
</evidence>
<gene>
    <name evidence="5" type="ORF">TST_0581</name>
</gene>
<dbReference type="EMBL" id="AP013035">
    <property type="protein sequence ID" value="BAT71387.1"/>
    <property type="molecule type" value="Genomic_DNA"/>
</dbReference>
<proteinExistence type="predicted"/>
<dbReference type="Gene3D" id="3.40.50.300">
    <property type="entry name" value="P-loop containing nucleotide triphosphate hydrolases"/>
    <property type="match status" value="1"/>
</dbReference>
<dbReference type="PROSITE" id="PS50893">
    <property type="entry name" value="ABC_TRANSPORTER_2"/>
    <property type="match status" value="1"/>
</dbReference>
<evidence type="ECO:0000256" key="3">
    <source>
        <dbReference type="ARBA" id="ARBA00022840"/>
    </source>
</evidence>